<dbReference type="Proteomes" id="UP001230328">
    <property type="component" value="Unassembled WGS sequence"/>
</dbReference>
<comment type="caution">
    <text evidence="1">The sequence shown here is derived from an EMBL/GenBank/DDBJ whole genome shotgun (WGS) entry which is preliminary data.</text>
</comment>
<name>A0ABU0T6R0_9ACTN</name>
<dbReference type="RefSeq" id="WP_307527668.1">
    <property type="nucleotide sequence ID" value="NZ_JAUSZI010000002.1"/>
</dbReference>
<accession>A0ABU0T6R0</accession>
<keyword evidence="2" id="KW-1185">Reference proteome</keyword>
<protein>
    <submittedName>
        <fullName evidence="1">Uncharacterized protein</fullName>
    </submittedName>
</protein>
<sequence>MTSTRSRPREPVVTVMTSNIEHDGGPDEDKRAPQRWLDWANGDITDQLHMMHRTNPGPDGTRVSCTYADETLLGAGLHDPARYAAHTLRQPDALVATAGRDKPGQGGERRIDRIYNDPWLTNAVIAVSVIDTTGISDHHAVKVVYSRAGMAEGLRRNATRLAPHDLTS</sequence>
<dbReference type="SUPFAM" id="SSF56219">
    <property type="entry name" value="DNase I-like"/>
    <property type="match status" value="1"/>
</dbReference>
<dbReference type="InterPro" id="IPR036691">
    <property type="entry name" value="Endo/exonu/phosph_ase_sf"/>
</dbReference>
<proteinExistence type="predicted"/>
<evidence type="ECO:0000313" key="2">
    <source>
        <dbReference type="Proteomes" id="UP001230328"/>
    </source>
</evidence>
<gene>
    <name evidence="1" type="ORF">QF035_009066</name>
</gene>
<evidence type="ECO:0000313" key="1">
    <source>
        <dbReference type="EMBL" id="MDQ1031484.1"/>
    </source>
</evidence>
<organism evidence="1 2">
    <name type="scientific">Streptomyces umbrinus</name>
    <dbReference type="NCBI Taxonomy" id="67370"/>
    <lineage>
        <taxon>Bacteria</taxon>
        <taxon>Bacillati</taxon>
        <taxon>Actinomycetota</taxon>
        <taxon>Actinomycetes</taxon>
        <taxon>Kitasatosporales</taxon>
        <taxon>Streptomycetaceae</taxon>
        <taxon>Streptomyces</taxon>
        <taxon>Streptomyces phaeochromogenes group</taxon>
    </lineage>
</organism>
<dbReference type="EMBL" id="JAUSZI010000002">
    <property type="protein sequence ID" value="MDQ1031484.1"/>
    <property type="molecule type" value="Genomic_DNA"/>
</dbReference>
<reference evidence="1 2" key="1">
    <citation type="submission" date="2023-07" db="EMBL/GenBank/DDBJ databases">
        <title>Comparative genomics of wheat-associated soil bacteria to identify genetic determinants of phenazine resistance.</title>
        <authorList>
            <person name="Mouncey N."/>
        </authorList>
    </citation>
    <scope>NUCLEOTIDE SEQUENCE [LARGE SCALE GENOMIC DNA]</scope>
    <source>
        <strain evidence="1 2">V2I4</strain>
    </source>
</reference>